<dbReference type="InterPro" id="IPR013096">
    <property type="entry name" value="Cupin_2"/>
</dbReference>
<evidence type="ECO:0000259" key="4">
    <source>
        <dbReference type="PROSITE" id="PS01124"/>
    </source>
</evidence>
<evidence type="ECO:0000256" key="2">
    <source>
        <dbReference type="ARBA" id="ARBA00023125"/>
    </source>
</evidence>
<keyword evidence="2" id="KW-0238">DNA-binding</keyword>
<gene>
    <name evidence="5" type="ORF">D6B99_09155</name>
</gene>
<organism evidence="5 6">
    <name type="scientific">Arachidicoccus soli</name>
    <dbReference type="NCBI Taxonomy" id="2341117"/>
    <lineage>
        <taxon>Bacteria</taxon>
        <taxon>Pseudomonadati</taxon>
        <taxon>Bacteroidota</taxon>
        <taxon>Chitinophagia</taxon>
        <taxon>Chitinophagales</taxon>
        <taxon>Chitinophagaceae</taxon>
        <taxon>Arachidicoccus</taxon>
    </lineage>
</organism>
<evidence type="ECO:0000256" key="1">
    <source>
        <dbReference type="ARBA" id="ARBA00023015"/>
    </source>
</evidence>
<dbReference type="OrthoDB" id="745435at2"/>
<dbReference type="GO" id="GO:0003700">
    <property type="term" value="F:DNA-binding transcription factor activity"/>
    <property type="evidence" value="ECO:0007669"/>
    <property type="project" value="InterPro"/>
</dbReference>
<dbReference type="Gene3D" id="2.60.120.10">
    <property type="entry name" value="Jelly Rolls"/>
    <property type="match status" value="1"/>
</dbReference>
<dbReference type="Gene3D" id="1.10.10.60">
    <property type="entry name" value="Homeodomain-like"/>
    <property type="match status" value="2"/>
</dbReference>
<dbReference type="KEGG" id="ark:D6B99_09155"/>
<dbReference type="SUPFAM" id="SSF51182">
    <property type="entry name" value="RmlC-like cupins"/>
    <property type="match status" value="1"/>
</dbReference>
<reference evidence="5 6" key="1">
    <citation type="submission" date="2018-09" db="EMBL/GenBank/DDBJ databases">
        <title>Arachidicoccus sp. nov., a bacterium isolated from soil.</title>
        <authorList>
            <person name="Weon H.-Y."/>
            <person name="Kwon S.-W."/>
            <person name="Lee S.A."/>
        </authorList>
    </citation>
    <scope>NUCLEOTIDE SEQUENCE [LARGE SCALE GENOMIC DNA]</scope>
    <source>
        <strain evidence="5 6">KIS59-12</strain>
    </source>
</reference>
<dbReference type="SMART" id="SM00342">
    <property type="entry name" value="HTH_ARAC"/>
    <property type="match status" value="1"/>
</dbReference>
<proteinExistence type="predicted"/>
<feature type="domain" description="HTH araC/xylS-type" evidence="4">
    <location>
        <begin position="188"/>
        <end position="287"/>
    </location>
</feature>
<dbReference type="PANTHER" id="PTHR43280">
    <property type="entry name" value="ARAC-FAMILY TRANSCRIPTIONAL REGULATOR"/>
    <property type="match status" value="1"/>
</dbReference>
<dbReference type="Pfam" id="PF12833">
    <property type="entry name" value="HTH_18"/>
    <property type="match status" value="1"/>
</dbReference>
<name>A0A386HPW8_9BACT</name>
<dbReference type="RefSeq" id="WP_119987285.1">
    <property type="nucleotide sequence ID" value="NZ_CP032489.1"/>
</dbReference>
<sequence length="297" mass="34468">MKVLQFTIPIQHDKTIVSRIDVLPHFYPYLHKHKEMQITWVQQGHGTLVTDNNMHLFQNDDIFVIGANQPHVFKNTSSYFTEEKNKSICSLDIFFDPDVICNSLLNIPELRNLRSFIEKAQTGFKVPDCSFKEVSEKMLLIKDLEIGLTRIMHFIELIQLMASVAPAEKLSNDTNDVKSNENDGIRISHIYNYILHNYEKNLTLEDIAQQAFMTPQAFCRFFKKHTGHTFISFLNEVRINEARKQFSEGNYESISCVAYNCGFNSITNFNRVFKSITQQIPSFYIESLKQSVQLYAS</sequence>
<evidence type="ECO:0000256" key="3">
    <source>
        <dbReference type="ARBA" id="ARBA00023163"/>
    </source>
</evidence>
<evidence type="ECO:0000313" key="5">
    <source>
        <dbReference type="EMBL" id="AYD47742.1"/>
    </source>
</evidence>
<dbReference type="EMBL" id="CP032489">
    <property type="protein sequence ID" value="AYD47742.1"/>
    <property type="molecule type" value="Genomic_DNA"/>
</dbReference>
<dbReference type="Proteomes" id="UP000266118">
    <property type="component" value="Chromosome"/>
</dbReference>
<keyword evidence="1" id="KW-0805">Transcription regulation</keyword>
<dbReference type="PANTHER" id="PTHR43280:SF34">
    <property type="entry name" value="ARAC-FAMILY TRANSCRIPTIONAL REGULATOR"/>
    <property type="match status" value="1"/>
</dbReference>
<accession>A0A386HPW8</accession>
<dbReference type="InterPro" id="IPR018060">
    <property type="entry name" value="HTH_AraC"/>
</dbReference>
<keyword evidence="3" id="KW-0804">Transcription</keyword>
<dbReference type="InterPro" id="IPR009057">
    <property type="entry name" value="Homeodomain-like_sf"/>
</dbReference>
<dbReference type="InterPro" id="IPR014710">
    <property type="entry name" value="RmlC-like_jellyroll"/>
</dbReference>
<dbReference type="GO" id="GO:0043565">
    <property type="term" value="F:sequence-specific DNA binding"/>
    <property type="evidence" value="ECO:0007669"/>
    <property type="project" value="InterPro"/>
</dbReference>
<protein>
    <submittedName>
        <fullName evidence="5">AraC family transcriptional regulator</fullName>
    </submittedName>
</protein>
<dbReference type="Pfam" id="PF07883">
    <property type="entry name" value="Cupin_2"/>
    <property type="match status" value="1"/>
</dbReference>
<dbReference type="AlphaFoldDB" id="A0A386HPW8"/>
<keyword evidence="6" id="KW-1185">Reference proteome</keyword>
<evidence type="ECO:0000313" key="6">
    <source>
        <dbReference type="Proteomes" id="UP000266118"/>
    </source>
</evidence>
<dbReference type="InterPro" id="IPR011051">
    <property type="entry name" value="RmlC_Cupin_sf"/>
</dbReference>
<dbReference type="SUPFAM" id="SSF46689">
    <property type="entry name" value="Homeodomain-like"/>
    <property type="match status" value="2"/>
</dbReference>
<dbReference type="PROSITE" id="PS01124">
    <property type="entry name" value="HTH_ARAC_FAMILY_2"/>
    <property type="match status" value="1"/>
</dbReference>